<dbReference type="RefSeq" id="WP_110986280.1">
    <property type="nucleotide sequence ID" value="NZ_CAWNWM010000006.1"/>
</dbReference>
<evidence type="ECO:0000313" key="1">
    <source>
        <dbReference type="EMBL" id="PZD73238.1"/>
    </source>
</evidence>
<evidence type="ECO:0000313" key="2">
    <source>
        <dbReference type="Proteomes" id="UP000248857"/>
    </source>
</evidence>
<reference evidence="1 2" key="1">
    <citation type="journal article" date="2018" name="Sci. Rep.">
        <title>A novel species of the marine cyanobacterium Acaryochloris with a unique pigment content and lifestyle.</title>
        <authorList>
            <person name="Partensky F."/>
            <person name="Six C."/>
            <person name="Ratin M."/>
            <person name="Garczarek L."/>
            <person name="Vaulot D."/>
            <person name="Probert I."/>
            <person name="Calteau A."/>
            <person name="Gourvil P."/>
            <person name="Marie D."/>
            <person name="Grebert T."/>
            <person name="Bouchier C."/>
            <person name="Le Panse S."/>
            <person name="Gachenot M."/>
            <person name="Rodriguez F."/>
            <person name="Garrido J.L."/>
        </authorList>
    </citation>
    <scope>NUCLEOTIDE SEQUENCE [LARGE SCALE GENOMIC DNA]</scope>
    <source>
        <strain evidence="1 2">RCC1774</strain>
    </source>
</reference>
<comment type="caution">
    <text evidence="1">The sequence shown here is derived from an EMBL/GenBank/DDBJ whole genome shotgun (WGS) entry which is preliminary data.</text>
</comment>
<keyword evidence="2" id="KW-1185">Reference proteome</keyword>
<dbReference type="AlphaFoldDB" id="A0A2W1JIF4"/>
<organism evidence="1 2">
    <name type="scientific">Acaryochloris thomasi RCC1774</name>
    <dbReference type="NCBI Taxonomy" id="1764569"/>
    <lineage>
        <taxon>Bacteria</taxon>
        <taxon>Bacillati</taxon>
        <taxon>Cyanobacteriota</taxon>
        <taxon>Cyanophyceae</taxon>
        <taxon>Acaryochloridales</taxon>
        <taxon>Acaryochloridaceae</taxon>
        <taxon>Acaryochloris</taxon>
        <taxon>Acaryochloris thomasi</taxon>
    </lineage>
</organism>
<proteinExistence type="predicted"/>
<dbReference type="EMBL" id="PQWO01000006">
    <property type="protein sequence ID" value="PZD73238.1"/>
    <property type="molecule type" value="Genomic_DNA"/>
</dbReference>
<dbReference type="OrthoDB" id="453470at2"/>
<protein>
    <recommendedName>
        <fullName evidence="3">Sulfotransferase domain-containing protein</fullName>
    </recommendedName>
</protein>
<gene>
    <name evidence="1" type="ORF">C1752_02322</name>
</gene>
<sequence>MEISKKRVSYLLKRVNQKVSHVFEDYARVVSKNSDPHAVVNRKEIRVLGLRRSGNHAIINWIAKQVQGEVMFINHVKPLENPYRDQYESQVILGRKLDESLWNYREPNWWKSEKEGDFSVKDCLLYSYEDQEIEKVTKASFERKHDLYLGKSDKRFDIIVMRDPFNLFASRLQSKPREDRPNFSMLEVYSRRYSLPELWVSYAKECLDETSFLKNNKLFVNYNKWFFDIDYRKELSAQLQVKFTDDGLNDISVSGRGSSFDGDKYAGEAHKMDVLNRWKLFADNPRYQELFKTDGVREYATQLFGHIPGTEVLFS</sequence>
<dbReference type="Proteomes" id="UP000248857">
    <property type="component" value="Unassembled WGS sequence"/>
</dbReference>
<name>A0A2W1JIF4_9CYAN</name>
<evidence type="ECO:0008006" key="3">
    <source>
        <dbReference type="Google" id="ProtNLM"/>
    </source>
</evidence>
<accession>A0A2W1JIF4</accession>